<dbReference type="Pfam" id="PF00905">
    <property type="entry name" value="Transpeptidase"/>
    <property type="match status" value="1"/>
</dbReference>
<dbReference type="GO" id="GO:0009002">
    <property type="term" value="F:serine-type D-Ala-D-Ala carboxypeptidase activity"/>
    <property type="evidence" value="ECO:0007669"/>
    <property type="project" value="InterPro"/>
</dbReference>
<dbReference type="GO" id="GO:0071555">
    <property type="term" value="P:cell wall organization"/>
    <property type="evidence" value="ECO:0007669"/>
    <property type="project" value="UniProtKB-KW"/>
</dbReference>
<keyword evidence="8" id="KW-0133">Cell shape</keyword>
<evidence type="ECO:0000256" key="1">
    <source>
        <dbReference type="ARBA" id="ARBA00004167"/>
    </source>
</evidence>
<evidence type="ECO:0000256" key="4">
    <source>
        <dbReference type="ARBA" id="ARBA00022519"/>
    </source>
</evidence>
<feature type="domain" description="Penicillin-binding protein dimerisation" evidence="15">
    <location>
        <begin position="90"/>
        <end position="289"/>
    </location>
</feature>
<dbReference type="EMBL" id="MHNB01000028">
    <property type="protein sequence ID" value="OGZ36307.1"/>
    <property type="molecule type" value="Genomic_DNA"/>
</dbReference>
<dbReference type="SUPFAM" id="SSF56519">
    <property type="entry name" value="Penicillin binding protein dimerisation domain"/>
    <property type="match status" value="1"/>
</dbReference>
<name>A0A1G2FET0_9BACT</name>
<dbReference type="GO" id="GO:0008360">
    <property type="term" value="P:regulation of cell shape"/>
    <property type="evidence" value="ECO:0007669"/>
    <property type="project" value="UniProtKB-KW"/>
</dbReference>
<reference evidence="16 17" key="1">
    <citation type="journal article" date="2016" name="Nat. Commun.">
        <title>Thousands of microbial genomes shed light on interconnected biogeochemical processes in an aquifer system.</title>
        <authorList>
            <person name="Anantharaman K."/>
            <person name="Brown C.T."/>
            <person name="Hug L.A."/>
            <person name="Sharon I."/>
            <person name="Castelle C.J."/>
            <person name="Probst A.J."/>
            <person name="Thomas B.C."/>
            <person name="Singh A."/>
            <person name="Wilkins M.J."/>
            <person name="Karaoz U."/>
            <person name="Brodie E.L."/>
            <person name="Williams K.H."/>
            <person name="Hubbard S.S."/>
            <person name="Banfield J.F."/>
        </authorList>
    </citation>
    <scope>NUCLEOTIDE SEQUENCE [LARGE SCALE GENOMIC DNA]</scope>
</reference>
<comment type="subcellular location">
    <subcellularLocation>
        <location evidence="2">Cell membrane</location>
    </subcellularLocation>
    <subcellularLocation>
        <location evidence="1">Membrane</location>
        <topology evidence="1">Single-pass membrane protein</topology>
    </subcellularLocation>
</comment>
<dbReference type="SUPFAM" id="SSF56601">
    <property type="entry name" value="beta-lactamase/transpeptidase-like"/>
    <property type="match status" value="1"/>
</dbReference>
<keyword evidence="11 13" id="KW-0472">Membrane</keyword>
<dbReference type="STRING" id="1801997.A3J64_03095"/>
<dbReference type="PANTHER" id="PTHR30627:SF2">
    <property type="entry name" value="PEPTIDOGLYCAN D,D-TRANSPEPTIDASE MRDA"/>
    <property type="match status" value="1"/>
</dbReference>
<evidence type="ECO:0000259" key="15">
    <source>
        <dbReference type="Pfam" id="PF03717"/>
    </source>
</evidence>
<keyword evidence="5" id="KW-0645">Protease</keyword>
<accession>A0A1G2FET0</accession>
<keyword evidence="6 13" id="KW-0812">Transmembrane</keyword>
<dbReference type="GO" id="GO:0006508">
    <property type="term" value="P:proteolysis"/>
    <property type="evidence" value="ECO:0007669"/>
    <property type="project" value="UniProtKB-KW"/>
</dbReference>
<dbReference type="Pfam" id="PF03717">
    <property type="entry name" value="PBP_dimer"/>
    <property type="match status" value="1"/>
</dbReference>
<protein>
    <submittedName>
        <fullName evidence="16">Penicillin-binding protein 2</fullName>
    </submittedName>
</protein>
<dbReference type="GO" id="GO:0071972">
    <property type="term" value="F:peptidoglycan L,D-transpeptidase activity"/>
    <property type="evidence" value="ECO:0007669"/>
    <property type="project" value="TreeGrafter"/>
</dbReference>
<evidence type="ECO:0000256" key="11">
    <source>
        <dbReference type="ARBA" id="ARBA00023136"/>
    </source>
</evidence>
<dbReference type="Gene3D" id="3.30.1390.30">
    <property type="entry name" value="Penicillin-binding protein 2a, domain 3"/>
    <property type="match status" value="1"/>
</dbReference>
<keyword evidence="12" id="KW-0961">Cell wall biogenesis/degradation</keyword>
<evidence type="ECO:0000256" key="12">
    <source>
        <dbReference type="ARBA" id="ARBA00023316"/>
    </source>
</evidence>
<evidence type="ECO:0000256" key="9">
    <source>
        <dbReference type="ARBA" id="ARBA00022984"/>
    </source>
</evidence>
<gene>
    <name evidence="16" type="ORF">A3J64_03095</name>
</gene>
<evidence type="ECO:0000256" key="6">
    <source>
        <dbReference type="ARBA" id="ARBA00022692"/>
    </source>
</evidence>
<evidence type="ECO:0000313" key="16">
    <source>
        <dbReference type="EMBL" id="OGZ36307.1"/>
    </source>
</evidence>
<evidence type="ECO:0000313" key="17">
    <source>
        <dbReference type="Proteomes" id="UP000177061"/>
    </source>
</evidence>
<dbReference type="AlphaFoldDB" id="A0A1G2FET0"/>
<keyword evidence="10 13" id="KW-1133">Transmembrane helix</keyword>
<dbReference type="NCBIfam" id="TIGR03423">
    <property type="entry name" value="pbp2_mrdA"/>
    <property type="match status" value="1"/>
</dbReference>
<dbReference type="InterPro" id="IPR005311">
    <property type="entry name" value="PBP_dimer"/>
</dbReference>
<dbReference type="InterPro" id="IPR012338">
    <property type="entry name" value="Beta-lactam/transpept-like"/>
</dbReference>
<dbReference type="Gene3D" id="3.90.1310.10">
    <property type="entry name" value="Penicillin-binding protein 2a (Domain 2)"/>
    <property type="match status" value="1"/>
</dbReference>
<keyword evidence="9" id="KW-0573">Peptidoglycan synthesis</keyword>
<evidence type="ECO:0000256" key="10">
    <source>
        <dbReference type="ARBA" id="ARBA00022989"/>
    </source>
</evidence>
<dbReference type="InterPro" id="IPR050515">
    <property type="entry name" value="Beta-lactam/transpept"/>
</dbReference>
<keyword evidence="3" id="KW-1003">Cell membrane</keyword>
<evidence type="ECO:0000256" key="7">
    <source>
        <dbReference type="ARBA" id="ARBA00022801"/>
    </source>
</evidence>
<dbReference type="Gene3D" id="3.40.710.10">
    <property type="entry name" value="DD-peptidase/beta-lactamase superfamily"/>
    <property type="match status" value="1"/>
</dbReference>
<evidence type="ECO:0000259" key="14">
    <source>
        <dbReference type="Pfam" id="PF00905"/>
    </source>
</evidence>
<evidence type="ECO:0000256" key="3">
    <source>
        <dbReference type="ARBA" id="ARBA00022475"/>
    </source>
</evidence>
<comment type="caution">
    <text evidence="16">The sequence shown here is derived from an EMBL/GenBank/DDBJ whole genome shotgun (WGS) entry which is preliminary data.</text>
</comment>
<dbReference type="InterPro" id="IPR017790">
    <property type="entry name" value="Penicillin-binding_protein_2"/>
</dbReference>
<evidence type="ECO:0000256" key="5">
    <source>
        <dbReference type="ARBA" id="ARBA00022670"/>
    </source>
</evidence>
<dbReference type="GO" id="GO:0009252">
    <property type="term" value="P:peptidoglycan biosynthetic process"/>
    <property type="evidence" value="ECO:0007669"/>
    <property type="project" value="UniProtKB-KW"/>
</dbReference>
<evidence type="ECO:0000256" key="2">
    <source>
        <dbReference type="ARBA" id="ARBA00004236"/>
    </source>
</evidence>
<evidence type="ECO:0000256" key="13">
    <source>
        <dbReference type="SAM" id="Phobius"/>
    </source>
</evidence>
<dbReference type="PANTHER" id="PTHR30627">
    <property type="entry name" value="PEPTIDOGLYCAN D,D-TRANSPEPTIDASE"/>
    <property type="match status" value="1"/>
</dbReference>
<dbReference type="InterPro" id="IPR036138">
    <property type="entry name" value="PBP_dimer_sf"/>
</dbReference>
<sequence length="670" mass="74044">MGLKKYLVKTAIPQDIEAEEIFLDAEAIRSLEDKGKLEKPIKKRNFIIFYGLILALFAALLLRAGYLQLIKGGYYKGLAEGNRLKIYPLAAPRGIIYDSLGEPLVYNAPSFDLTVNLADFLANPVPVQERILEKIAEAIIKKDEVEKNSFSRDNLVEVFSRKINEAKGKTAQINLIEDLERESALILESLVNNWPGPSGEQSSYEAGVRLVLNIRRQYVLDQAGEPAFSHILGYTGEPGPADLDENKANGFQFDKNIGKSGLELFYENPLRGEPGQEQVEVDALGRSKKSLSLKPAQVGNGLVLFINRGFQEKLYQSLKKMTSQLKVKKAAGLALDPRNGGILAMVSLPSFDNNLFSRKMKEEEYGTLLANPDKPLFNRAAAGQYPPGSTIKPFIAAAALEEKIIEPWEKINDQNGELVIVNEYNPQIVYRFGDWKIHGLTDMVKAIAESCNVYFYTIGGGYGQKEGLGIDRIKEYLRLFGLGELTGIDLPYEEKGLIPDKEWKEKTKGEKWYIGDTYHASIGQGDISVTPLQLAMAAAALSNNGVLYQPQLVDKIIDSEKNVITDIQPEIVRENFISQKNLSVVLQGMREAVAAGSARALESLPVEAAGKTGTAQFNETAETHAWFAGFAPAKNPEIVLVVLIEEGGEGHSAAVPVAKEVLEWYFKQDK</sequence>
<proteinExistence type="predicted"/>
<dbReference type="GO" id="GO:0005886">
    <property type="term" value="C:plasma membrane"/>
    <property type="evidence" value="ECO:0007669"/>
    <property type="project" value="UniProtKB-SubCell"/>
</dbReference>
<feature type="domain" description="Penicillin-binding protein transpeptidase" evidence="14">
    <location>
        <begin position="333"/>
        <end position="663"/>
    </location>
</feature>
<feature type="transmembrane region" description="Helical" evidence="13">
    <location>
        <begin position="46"/>
        <end position="66"/>
    </location>
</feature>
<keyword evidence="4" id="KW-0997">Cell inner membrane</keyword>
<organism evidence="16 17">
    <name type="scientific">Candidatus Portnoybacteria bacterium RIFCSPHIGHO2_12_FULL_38_9</name>
    <dbReference type="NCBI Taxonomy" id="1801997"/>
    <lineage>
        <taxon>Bacteria</taxon>
        <taxon>Candidatus Portnoyibacteriota</taxon>
    </lineage>
</organism>
<evidence type="ECO:0000256" key="8">
    <source>
        <dbReference type="ARBA" id="ARBA00022960"/>
    </source>
</evidence>
<keyword evidence="7" id="KW-0378">Hydrolase</keyword>
<dbReference type="GO" id="GO:0008658">
    <property type="term" value="F:penicillin binding"/>
    <property type="evidence" value="ECO:0007669"/>
    <property type="project" value="InterPro"/>
</dbReference>
<dbReference type="InterPro" id="IPR001460">
    <property type="entry name" value="PCN-bd_Tpept"/>
</dbReference>
<dbReference type="Proteomes" id="UP000177061">
    <property type="component" value="Unassembled WGS sequence"/>
</dbReference>